<dbReference type="AlphaFoldDB" id="A0A8H3IZA5"/>
<accession>A0A8H3IZA5</accession>
<name>A0A8H3IZA5_9LECA</name>
<protein>
    <submittedName>
        <fullName evidence="2">Uncharacterized protein</fullName>
    </submittedName>
</protein>
<evidence type="ECO:0000313" key="3">
    <source>
        <dbReference type="Proteomes" id="UP000664534"/>
    </source>
</evidence>
<organism evidence="2 3">
    <name type="scientific">Imshaugia aleurites</name>
    <dbReference type="NCBI Taxonomy" id="172621"/>
    <lineage>
        <taxon>Eukaryota</taxon>
        <taxon>Fungi</taxon>
        <taxon>Dikarya</taxon>
        <taxon>Ascomycota</taxon>
        <taxon>Pezizomycotina</taxon>
        <taxon>Lecanoromycetes</taxon>
        <taxon>OSLEUM clade</taxon>
        <taxon>Lecanoromycetidae</taxon>
        <taxon>Lecanorales</taxon>
        <taxon>Lecanorineae</taxon>
        <taxon>Parmeliaceae</taxon>
        <taxon>Imshaugia</taxon>
    </lineage>
</organism>
<comment type="caution">
    <text evidence="2">The sequence shown here is derived from an EMBL/GenBank/DDBJ whole genome shotgun (WGS) entry which is preliminary data.</text>
</comment>
<dbReference type="EMBL" id="CAJPDT010000089">
    <property type="protein sequence ID" value="CAF9936170.1"/>
    <property type="molecule type" value="Genomic_DNA"/>
</dbReference>
<evidence type="ECO:0000313" key="2">
    <source>
        <dbReference type="EMBL" id="CAF9936170.1"/>
    </source>
</evidence>
<dbReference type="Proteomes" id="UP000664534">
    <property type="component" value="Unassembled WGS sequence"/>
</dbReference>
<gene>
    <name evidence="2" type="ORF">IMSHALPRED_010485</name>
</gene>
<proteinExistence type="predicted"/>
<evidence type="ECO:0000256" key="1">
    <source>
        <dbReference type="SAM" id="MobiDB-lite"/>
    </source>
</evidence>
<feature type="region of interest" description="Disordered" evidence="1">
    <location>
        <begin position="102"/>
        <end position="124"/>
    </location>
</feature>
<keyword evidence="3" id="KW-1185">Reference proteome</keyword>
<reference evidence="2" key="1">
    <citation type="submission" date="2021-03" db="EMBL/GenBank/DDBJ databases">
        <authorList>
            <person name="Tagirdzhanova G."/>
        </authorList>
    </citation>
    <scope>NUCLEOTIDE SEQUENCE</scope>
</reference>
<feature type="compositionally biased region" description="Basic and acidic residues" evidence="1">
    <location>
        <begin position="103"/>
        <end position="114"/>
    </location>
</feature>
<feature type="compositionally biased region" description="Basic and acidic residues" evidence="1">
    <location>
        <begin position="367"/>
        <end position="389"/>
    </location>
</feature>
<sequence>MEIFAVRTLVREFRARNLPWQERLPVEGQPYDAPKLPWHGGTPVKESVVREFVHEVFAVRVHLGIRYEWELDQCEYTEEEKQIPRENTRLYWEKRVNLKANGKRGEESEASKSEDMDDDENFDRGWEDIRDSTITSSLRTYSWGPVDGTPRVSIGIGPRSGVVILGTRLECETDSNMIEVTSSRWRFLLCRLGANIPVKLLHGPWTQDQLSFHEALLQGGARIDPRNTTLREIAKRGLTEAISCDDYRAVDLLVPEAMEFQYNQSHQENYFEPNFCEARFDMDVWDDSKDWIRTPAQRRTLGVEPDTEHLKVAVIERECRRKIVKRLLWASFSNINRADHAVVDWAEKKKEQGDSIGQWLADQLSRSGDRNRELMERDASYDGECERRS</sequence>
<feature type="region of interest" description="Disordered" evidence="1">
    <location>
        <begin position="351"/>
        <end position="389"/>
    </location>
</feature>
<dbReference type="OrthoDB" id="4167490at2759"/>